<dbReference type="EMBL" id="BAABHF010000015">
    <property type="protein sequence ID" value="GAA4489616.1"/>
    <property type="molecule type" value="Genomic_DNA"/>
</dbReference>
<keyword evidence="2" id="KW-1185">Reference proteome</keyword>
<dbReference type="Proteomes" id="UP001500503">
    <property type="component" value="Unassembled WGS sequence"/>
</dbReference>
<accession>A0ABP8PM48</accession>
<name>A0ABP8PM48_9ACTN</name>
<comment type="caution">
    <text evidence="1">The sequence shown here is derived from an EMBL/GenBank/DDBJ whole genome shotgun (WGS) entry which is preliminary data.</text>
</comment>
<dbReference type="RefSeq" id="WP_345460719.1">
    <property type="nucleotide sequence ID" value="NZ_BAABHF010000015.1"/>
</dbReference>
<organism evidence="1 2">
    <name type="scientific">Actinoallomurus oryzae</name>
    <dbReference type="NCBI Taxonomy" id="502180"/>
    <lineage>
        <taxon>Bacteria</taxon>
        <taxon>Bacillati</taxon>
        <taxon>Actinomycetota</taxon>
        <taxon>Actinomycetes</taxon>
        <taxon>Streptosporangiales</taxon>
        <taxon>Thermomonosporaceae</taxon>
        <taxon>Actinoallomurus</taxon>
    </lineage>
</organism>
<reference evidence="2" key="1">
    <citation type="journal article" date="2019" name="Int. J. Syst. Evol. Microbiol.">
        <title>The Global Catalogue of Microorganisms (GCM) 10K type strain sequencing project: providing services to taxonomists for standard genome sequencing and annotation.</title>
        <authorList>
            <consortium name="The Broad Institute Genomics Platform"/>
            <consortium name="The Broad Institute Genome Sequencing Center for Infectious Disease"/>
            <person name="Wu L."/>
            <person name="Ma J."/>
        </authorList>
    </citation>
    <scope>NUCLEOTIDE SEQUENCE [LARGE SCALE GENOMIC DNA]</scope>
    <source>
        <strain evidence="2">JCM 17933</strain>
    </source>
</reference>
<evidence type="ECO:0000313" key="1">
    <source>
        <dbReference type="EMBL" id="GAA4489616.1"/>
    </source>
</evidence>
<evidence type="ECO:0000313" key="2">
    <source>
        <dbReference type="Proteomes" id="UP001500503"/>
    </source>
</evidence>
<protein>
    <submittedName>
        <fullName evidence="1">Uncharacterized protein</fullName>
    </submittedName>
</protein>
<sequence>MDTRQAVETVTTDEVAARWRTDFWSEHVRGYHCRMDFRFPHPGDFHGRSIRRHTGTMKLRQGSRDHRHRAT</sequence>
<gene>
    <name evidence="1" type="ORF">GCM10023191_020710</name>
</gene>
<proteinExistence type="predicted"/>